<dbReference type="InterPro" id="IPR013437">
    <property type="entry name" value="FtsW"/>
</dbReference>
<gene>
    <name evidence="23" type="primary">spoVE_1</name>
    <name evidence="23" type="ORF">GCM10022410_01190</name>
</gene>
<feature type="transmembrane region" description="Helical" evidence="22">
    <location>
        <begin position="142"/>
        <end position="158"/>
    </location>
</feature>
<feature type="transmembrane region" description="Helical" evidence="22">
    <location>
        <begin position="50"/>
        <end position="71"/>
    </location>
</feature>
<feature type="transmembrane region" description="Helical" evidence="22">
    <location>
        <begin position="109"/>
        <end position="130"/>
    </location>
</feature>
<keyword evidence="7 22" id="KW-0812">Transmembrane</keyword>
<keyword evidence="10 22" id="KW-1133">Transmembrane helix</keyword>
<evidence type="ECO:0000256" key="20">
    <source>
        <dbReference type="ARBA" id="ARBA00049902"/>
    </source>
</evidence>
<dbReference type="RefSeq" id="WP_344909387.1">
    <property type="nucleotide sequence ID" value="NZ_BAABDL010000005.1"/>
</dbReference>
<evidence type="ECO:0000256" key="21">
    <source>
        <dbReference type="ARBA" id="ARBA00049966"/>
    </source>
</evidence>
<feature type="transmembrane region" description="Helical" evidence="22">
    <location>
        <begin position="164"/>
        <end position="182"/>
    </location>
</feature>
<dbReference type="EC" id="2.4.99.28" evidence="19"/>
<evidence type="ECO:0000256" key="4">
    <source>
        <dbReference type="ARBA" id="ARBA00022618"/>
    </source>
</evidence>
<evidence type="ECO:0000313" key="23">
    <source>
        <dbReference type="EMBL" id="GAA4057558.1"/>
    </source>
</evidence>
<evidence type="ECO:0000256" key="8">
    <source>
        <dbReference type="ARBA" id="ARBA00022960"/>
    </source>
</evidence>
<keyword evidence="6" id="KW-0808">Transferase</keyword>
<evidence type="ECO:0000256" key="6">
    <source>
        <dbReference type="ARBA" id="ARBA00022679"/>
    </source>
</evidence>
<dbReference type="Pfam" id="PF01098">
    <property type="entry name" value="FTSW_RODA_SPOVE"/>
    <property type="match status" value="1"/>
</dbReference>
<keyword evidence="8" id="KW-0133">Cell shape</keyword>
<evidence type="ECO:0000256" key="7">
    <source>
        <dbReference type="ARBA" id="ARBA00022692"/>
    </source>
</evidence>
<keyword evidence="3" id="KW-1003">Cell membrane</keyword>
<evidence type="ECO:0000256" key="14">
    <source>
        <dbReference type="ARBA" id="ARBA00032370"/>
    </source>
</evidence>
<evidence type="ECO:0000256" key="3">
    <source>
        <dbReference type="ARBA" id="ARBA00022475"/>
    </source>
</evidence>
<accession>A0ABP7V3Z1</accession>
<keyword evidence="4" id="KW-0132">Cell division</keyword>
<comment type="function">
    <text evidence="21">Peptidoglycan polymerase that is essential for cell division.</text>
</comment>
<evidence type="ECO:0000256" key="1">
    <source>
        <dbReference type="ARBA" id="ARBA00004651"/>
    </source>
</evidence>
<sequence length="370" mass="40793">MKKRLKKFDYGLIAVILALTIFGVIMIYSSSYTLSTLDYDHGHYYLVRQLIFLALGLVAFAVVSFISLKALGELSPMLIVISIILLILVLVPGIGVVRNQARRWLAYPFVFQPSEIVKVFMIIYFAHIYAKKQPYIDQFKKGVLPPLFILAIVFFLILEQPDFGTATHILVICGLIVFFSGVKLRHILLIGSVGLSGIVFFMFSQPYRLERITSFMNTFDDPSGDGYQLINSYISIATSGLTGNGLGNSVQKLGYLPEAHTDFIMAVIVEELGLIAVLFVIGSYLYILYRGIHIAQEVDSLYLRLLALGVTFQIIIQAVFNLGAVSGMLPITGIPLPFVSYGGTSLVFTLISAGILVNISGRRPDPTIGG</sequence>
<comment type="subcellular location">
    <subcellularLocation>
        <location evidence="1">Cell membrane</location>
        <topology evidence="1">Multi-pass membrane protein</topology>
    </subcellularLocation>
</comment>
<keyword evidence="9" id="KW-0573">Peptidoglycan synthesis</keyword>
<evidence type="ECO:0000256" key="22">
    <source>
        <dbReference type="SAM" id="Phobius"/>
    </source>
</evidence>
<evidence type="ECO:0000256" key="17">
    <source>
        <dbReference type="ARBA" id="ARBA00041185"/>
    </source>
</evidence>
<evidence type="ECO:0000256" key="15">
    <source>
        <dbReference type="ARBA" id="ARBA00033270"/>
    </source>
</evidence>
<proteinExistence type="inferred from homology"/>
<keyword evidence="12" id="KW-0131">Cell cycle</keyword>
<feature type="transmembrane region" description="Helical" evidence="22">
    <location>
        <begin position="340"/>
        <end position="359"/>
    </location>
</feature>
<comment type="similarity">
    <text evidence="16">Belongs to the SEDS family. FtsW subfamily.</text>
</comment>
<evidence type="ECO:0000256" key="19">
    <source>
        <dbReference type="ARBA" id="ARBA00044770"/>
    </source>
</evidence>
<dbReference type="PROSITE" id="PS00428">
    <property type="entry name" value="FTSW_RODA_SPOVE"/>
    <property type="match status" value="1"/>
</dbReference>
<feature type="transmembrane region" description="Helical" evidence="22">
    <location>
        <begin position="301"/>
        <end position="320"/>
    </location>
</feature>
<evidence type="ECO:0000256" key="10">
    <source>
        <dbReference type="ARBA" id="ARBA00022989"/>
    </source>
</evidence>
<dbReference type="Proteomes" id="UP001501734">
    <property type="component" value="Unassembled WGS sequence"/>
</dbReference>
<protein>
    <recommendedName>
        <fullName evidence="17">Probable peptidoglycan glycosyltransferase FtsW</fullName>
        <ecNumber evidence="19">2.4.99.28</ecNumber>
    </recommendedName>
    <alternativeName>
        <fullName evidence="18">Cell division protein FtsW</fullName>
    </alternativeName>
    <alternativeName>
        <fullName evidence="15">Cell wall polymerase</fullName>
    </alternativeName>
    <alternativeName>
        <fullName evidence="14">Peptidoglycan polymerase</fullName>
    </alternativeName>
</protein>
<feature type="transmembrane region" description="Helical" evidence="22">
    <location>
        <begin position="78"/>
        <end position="97"/>
    </location>
</feature>
<keyword evidence="11 22" id="KW-0472">Membrane</keyword>
<reference evidence="24" key="1">
    <citation type="journal article" date="2019" name="Int. J. Syst. Evol. Microbiol.">
        <title>The Global Catalogue of Microorganisms (GCM) 10K type strain sequencing project: providing services to taxonomists for standard genome sequencing and annotation.</title>
        <authorList>
            <consortium name="The Broad Institute Genomics Platform"/>
            <consortium name="The Broad Institute Genome Sequencing Center for Infectious Disease"/>
            <person name="Wu L."/>
            <person name="Ma J."/>
        </authorList>
    </citation>
    <scope>NUCLEOTIDE SEQUENCE [LARGE SCALE GENOMIC DNA]</scope>
    <source>
        <strain evidence="24">JCM 17250</strain>
    </source>
</reference>
<feature type="transmembrane region" description="Helical" evidence="22">
    <location>
        <begin position="12"/>
        <end position="30"/>
    </location>
</feature>
<comment type="catalytic activity">
    <reaction evidence="20">
        <text>[GlcNAc-(1-&gt;4)-Mur2Ac(oyl-L-Ala-gamma-D-Glu-L-Lys-D-Ala-D-Ala)](n)-di-trans,octa-cis-undecaprenyl diphosphate + beta-D-GlcNAc-(1-&gt;4)-Mur2Ac(oyl-L-Ala-gamma-D-Glu-L-Lys-D-Ala-D-Ala)-di-trans,octa-cis-undecaprenyl diphosphate = [GlcNAc-(1-&gt;4)-Mur2Ac(oyl-L-Ala-gamma-D-Glu-L-Lys-D-Ala-D-Ala)](n+1)-di-trans,octa-cis-undecaprenyl diphosphate + di-trans,octa-cis-undecaprenyl diphosphate + H(+)</text>
        <dbReference type="Rhea" id="RHEA:23708"/>
        <dbReference type="Rhea" id="RHEA-COMP:9602"/>
        <dbReference type="Rhea" id="RHEA-COMP:9603"/>
        <dbReference type="ChEBI" id="CHEBI:15378"/>
        <dbReference type="ChEBI" id="CHEBI:58405"/>
        <dbReference type="ChEBI" id="CHEBI:60033"/>
        <dbReference type="ChEBI" id="CHEBI:78435"/>
        <dbReference type="EC" id="2.4.99.28"/>
    </reaction>
</comment>
<evidence type="ECO:0000256" key="2">
    <source>
        <dbReference type="ARBA" id="ARBA00004752"/>
    </source>
</evidence>
<evidence type="ECO:0000256" key="11">
    <source>
        <dbReference type="ARBA" id="ARBA00023136"/>
    </source>
</evidence>
<dbReference type="InterPro" id="IPR001182">
    <property type="entry name" value="FtsW/RodA"/>
</dbReference>
<evidence type="ECO:0000256" key="9">
    <source>
        <dbReference type="ARBA" id="ARBA00022984"/>
    </source>
</evidence>
<dbReference type="InterPro" id="IPR018365">
    <property type="entry name" value="Cell_cycle_FtsW-rel_CS"/>
</dbReference>
<name>A0ABP7V3Z1_9BACI</name>
<feature type="transmembrane region" description="Helical" evidence="22">
    <location>
        <begin position="263"/>
        <end position="289"/>
    </location>
</feature>
<feature type="transmembrane region" description="Helical" evidence="22">
    <location>
        <begin position="187"/>
        <end position="207"/>
    </location>
</feature>
<evidence type="ECO:0000256" key="12">
    <source>
        <dbReference type="ARBA" id="ARBA00023306"/>
    </source>
</evidence>
<comment type="caution">
    <text evidence="23">The sequence shown here is derived from an EMBL/GenBank/DDBJ whole genome shotgun (WGS) entry which is preliminary data.</text>
</comment>
<evidence type="ECO:0000256" key="16">
    <source>
        <dbReference type="ARBA" id="ARBA00038053"/>
    </source>
</evidence>
<comment type="pathway">
    <text evidence="2">Cell wall biogenesis; peptidoglycan biosynthesis.</text>
</comment>
<keyword evidence="24" id="KW-1185">Reference proteome</keyword>
<keyword evidence="5" id="KW-0328">Glycosyltransferase</keyword>
<keyword evidence="13" id="KW-0961">Cell wall biogenesis/degradation</keyword>
<evidence type="ECO:0000256" key="18">
    <source>
        <dbReference type="ARBA" id="ARBA00041418"/>
    </source>
</evidence>
<evidence type="ECO:0000256" key="13">
    <source>
        <dbReference type="ARBA" id="ARBA00023316"/>
    </source>
</evidence>
<evidence type="ECO:0000313" key="24">
    <source>
        <dbReference type="Proteomes" id="UP001501734"/>
    </source>
</evidence>
<dbReference type="NCBIfam" id="TIGR02614">
    <property type="entry name" value="ftsW"/>
    <property type="match status" value="1"/>
</dbReference>
<dbReference type="EMBL" id="BAABDL010000005">
    <property type="protein sequence ID" value="GAA4057558.1"/>
    <property type="molecule type" value="Genomic_DNA"/>
</dbReference>
<evidence type="ECO:0000256" key="5">
    <source>
        <dbReference type="ARBA" id="ARBA00022676"/>
    </source>
</evidence>
<dbReference type="PANTHER" id="PTHR30474">
    <property type="entry name" value="CELL CYCLE PROTEIN"/>
    <property type="match status" value="1"/>
</dbReference>
<organism evidence="23 24">
    <name type="scientific">Amphibacillus indicireducens</name>
    <dbReference type="NCBI Taxonomy" id="1076330"/>
    <lineage>
        <taxon>Bacteria</taxon>
        <taxon>Bacillati</taxon>
        <taxon>Bacillota</taxon>
        <taxon>Bacilli</taxon>
        <taxon>Bacillales</taxon>
        <taxon>Bacillaceae</taxon>
        <taxon>Amphibacillus</taxon>
    </lineage>
</organism>
<dbReference type="PANTHER" id="PTHR30474:SF2">
    <property type="entry name" value="PEPTIDOGLYCAN GLYCOSYLTRANSFERASE FTSW-RELATED"/>
    <property type="match status" value="1"/>
</dbReference>